<protein>
    <submittedName>
        <fullName evidence="7">Arabinose isomerase</fullName>
    </submittedName>
</protein>
<dbReference type="Pfam" id="PF11762">
    <property type="entry name" value="Arabinose_Iso_C"/>
    <property type="match status" value="1"/>
</dbReference>
<dbReference type="InterPro" id="IPR024664">
    <property type="entry name" value="Ara_Isoase_C"/>
</dbReference>
<dbReference type="InterPro" id="IPR003762">
    <property type="entry name" value="Lara_isomerase"/>
</dbReference>
<comment type="caution">
    <text evidence="7">The sequence shown here is derived from an EMBL/GenBank/DDBJ whole genome shotgun (WGS) entry which is preliminary data.</text>
</comment>
<evidence type="ECO:0000313" key="8">
    <source>
        <dbReference type="Proteomes" id="UP001597073"/>
    </source>
</evidence>
<dbReference type="RefSeq" id="WP_377137163.1">
    <property type="nucleotide sequence ID" value="NZ_JBHTIA010000002.1"/>
</dbReference>
<evidence type="ECO:0000313" key="7">
    <source>
        <dbReference type="EMBL" id="MFD0763259.1"/>
    </source>
</evidence>
<accession>A0ABW2ZCH9</accession>
<proteinExistence type="predicted"/>
<dbReference type="PANTHER" id="PTHR38464">
    <property type="entry name" value="L-ARABINOSE ISOMERASE"/>
    <property type="match status" value="1"/>
</dbReference>
<dbReference type="EMBL" id="JBHTIA010000002">
    <property type="protein sequence ID" value="MFD0763259.1"/>
    <property type="molecule type" value="Genomic_DNA"/>
</dbReference>
<keyword evidence="8" id="KW-1185">Reference proteome</keyword>
<evidence type="ECO:0000256" key="4">
    <source>
        <dbReference type="ARBA" id="ARBA00023235"/>
    </source>
</evidence>
<dbReference type="InterPro" id="IPR009015">
    <property type="entry name" value="Fucose_isomerase_N/cen_sf"/>
</dbReference>
<dbReference type="SUPFAM" id="SSF50443">
    <property type="entry name" value="FucI/AraA C-terminal domain-like"/>
    <property type="match status" value="1"/>
</dbReference>
<evidence type="ECO:0000256" key="1">
    <source>
        <dbReference type="ARBA" id="ARBA00022723"/>
    </source>
</evidence>
<evidence type="ECO:0000256" key="3">
    <source>
        <dbReference type="ARBA" id="ARBA00023211"/>
    </source>
</evidence>
<keyword evidence="2" id="KW-0054">Arabinose catabolism</keyword>
<gene>
    <name evidence="7" type="ORF">ACFQZI_00240</name>
</gene>
<dbReference type="CDD" id="cd00578">
    <property type="entry name" value="L-fuc_L-ara-isomerases"/>
    <property type="match status" value="1"/>
</dbReference>
<organism evidence="7 8">
    <name type="scientific">Mucilaginibacter lutimaris</name>
    <dbReference type="NCBI Taxonomy" id="931629"/>
    <lineage>
        <taxon>Bacteria</taxon>
        <taxon>Pseudomonadati</taxon>
        <taxon>Bacteroidota</taxon>
        <taxon>Sphingobacteriia</taxon>
        <taxon>Sphingobacteriales</taxon>
        <taxon>Sphingobacteriaceae</taxon>
        <taxon>Mucilaginibacter</taxon>
    </lineage>
</organism>
<evidence type="ECO:0000256" key="2">
    <source>
        <dbReference type="ARBA" id="ARBA00022935"/>
    </source>
</evidence>
<keyword evidence="5" id="KW-0119">Carbohydrate metabolism</keyword>
<keyword evidence="1" id="KW-0479">Metal-binding</keyword>
<dbReference type="Proteomes" id="UP001597073">
    <property type="component" value="Unassembled WGS sequence"/>
</dbReference>
<dbReference type="SUPFAM" id="SSF53743">
    <property type="entry name" value="FucI/AraA N-terminal and middle domains"/>
    <property type="match status" value="1"/>
</dbReference>
<keyword evidence="4 7" id="KW-0413">Isomerase</keyword>
<reference evidence="8" key="1">
    <citation type="journal article" date="2019" name="Int. J. Syst. Evol. Microbiol.">
        <title>The Global Catalogue of Microorganisms (GCM) 10K type strain sequencing project: providing services to taxonomists for standard genome sequencing and annotation.</title>
        <authorList>
            <consortium name="The Broad Institute Genomics Platform"/>
            <consortium name="The Broad Institute Genome Sequencing Center for Infectious Disease"/>
            <person name="Wu L."/>
            <person name="Ma J."/>
        </authorList>
    </citation>
    <scope>NUCLEOTIDE SEQUENCE [LARGE SCALE GENOMIC DNA]</scope>
    <source>
        <strain evidence="8">CCUG 60742</strain>
    </source>
</reference>
<evidence type="ECO:0000256" key="5">
    <source>
        <dbReference type="ARBA" id="ARBA00023277"/>
    </source>
</evidence>
<dbReference type="PANTHER" id="PTHR38464:SF1">
    <property type="entry name" value="L-ARABINOSE ISOMERASE"/>
    <property type="match status" value="1"/>
</dbReference>
<keyword evidence="3" id="KW-0464">Manganese</keyword>
<evidence type="ECO:0000259" key="6">
    <source>
        <dbReference type="Pfam" id="PF11762"/>
    </source>
</evidence>
<dbReference type="GO" id="GO:0016853">
    <property type="term" value="F:isomerase activity"/>
    <property type="evidence" value="ECO:0007669"/>
    <property type="project" value="UniProtKB-KW"/>
</dbReference>
<sequence>MEKYTSKKNTFKVGLFGIGLKTYWDQFPGLKDRLLGYIEAVSQRLGIFEAEVINLGLIDDAQKAFQAGVDFRKADVELIFLYATTYALSSTVLPAVRKSKAPVIMLNLSPAAAIDYSAFNQLPDRSSMTAEWLAYCGSCPVPEAANVLKSAGVPFYQITGTLDDEHVWKKAGEWIEAARVAHEMSRNVLGLMGNYYSGMLDIYSNLRLHCAIFGGHIEIIEVDELSKLRENVTADEVKTKITEFNEAFDIEPDCSATELTRAANTAVALDKLVEKYGLGSLAYYHKGVGIPANEHSMSSIILGTSMLTANGVPVAGEYEVKNVQAMKIMDIFGAGGSFTEYYAMDFNDNVVLMGHDGPCHPKIAEGRVKVKPLKIYHGKVGNGLSVEMSVAHGKVTLLSVVETPDGKLLFLVAEAESVPGPVLEIGNTNSRYRFPIDAAVFVEKWNEQGPAHHCAIGRGHIASKIEKLGELLGLKTVVIC</sequence>
<dbReference type="InterPro" id="IPR004216">
    <property type="entry name" value="Fuc/Ara_isomerase_C"/>
</dbReference>
<name>A0ABW2ZCH9_9SPHI</name>
<feature type="domain" description="L-arabinose isomerase C-terminal" evidence="6">
    <location>
        <begin position="336"/>
        <end position="474"/>
    </location>
</feature>